<dbReference type="Gene3D" id="3.40.50.300">
    <property type="entry name" value="P-loop containing nucleotide triphosphate hydrolases"/>
    <property type="match status" value="1"/>
</dbReference>
<dbReference type="InterPro" id="IPR003442">
    <property type="entry name" value="T6A_TsaE"/>
</dbReference>
<feature type="non-terminal residue" evidence="1">
    <location>
        <position position="1"/>
    </location>
</feature>
<proteinExistence type="predicted"/>
<evidence type="ECO:0000313" key="1">
    <source>
        <dbReference type="EMBL" id="CAE7680393.1"/>
    </source>
</evidence>
<dbReference type="Pfam" id="PF02367">
    <property type="entry name" value="TsaE"/>
    <property type="match status" value="1"/>
</dbReference>
<comment type="caution">
    <text evidence="1">The sequence shown here is derived from an EMBL/GenBank/DDBJ whole genome shotgun (WGS) entry which is preliminary data.</text>
</comment>
<feature type="non-terminal residue" evidence="1">
    <location>
        <position position="90"/>
    </location>
</feature>
<dbReference type="EMBL" id="CAJNIZ010044161">
    <property type="protein sequence ID" value="CAE7680393.1"/>
    <property type="molecule type" value="Genomic_DNA"/>
</dbReference>
<dbReference type="GO" id="GO:0002949">
    <property type="term" value="P:tRNA threonylcarbamoyladenosine modification"/>
    <property type="evidence" value="ECO:0007669"/>
    <property type="project" value="InterPro"/>
</dbReference>
<keyword evidence="2" id="KW-1185">Reference proteome</keyword>
<gene>
    <name evidence="1" type="primary">GCP1</name>
    <name evidence="1" type="ORF">SPIL2461_LOCUS18939</name>
</gene>
<protein>
    <submittedName>
        <fullName evidence="1">GCP1 protein</fullName>
    </submittedName>
</protein>
<dbReference type="AlphaFoldDB" id="A0A812WJJ4"/>
<name>A0A812WJJ4_SYMPI</name>
<dbReference type="Proteomes" id="UP000649617">
    <property type="component" value="Unassembled WGS sequence"/>
</dbReference>
<organism evidence="1 2">
    <name type="scientific">Symbiodinium pilosum</name>
    <name type="common">Dinoflagellate</name>
    <dbReference type="NCBI Taxonomy" id="2952"/>
    <lineage>
        <taxon>Eukaryota</taxon>
        <taxon>Sar</taxon>
        <taxon>Alveolata</taxon>
        <taxon>Dinophyceae</taxon>
        <taxon>Suessiales</taxon>
        <taxon>Symbiodiniaceae</taxon>
        <taxon>Symbiodinium</taxon>
    </lineage>
</organism>
<dbReference type="OrthoDB" id="10254073at2759"/>
<dbReference type="InterPro" id="IPR027417">
    <property type="entry name" value="P-loop_NTPase"/>
</dbReference>
<sequence>AGSPEVLSLVPGCAVHHIDPYRLPAGKIASLIDFEAIWQGICLVEWPERLGEQLVSEESPPRLEIAFEGFGPQAEGRTVRLSAVGPRWRE</sequence>
<accession>A0A812WJJ4</accession>
<evidence type="ECO:0000313" key="2">
    <source>
        <dbReference type="Proteomes" id="UP000649617"/>
    </source>
</evidence>
<reference evidence="1" key="1">
    <citation type="submission" date="2021-02" db="EMBL/GenBank/DDBJ databases">
        <authorList>
            <person name="Dougan E. K."/>
            <person name="Rhodes N."/>
            <person name="Thang M."/>
            <person name="Chan C."/>
        </authorList>
    </citation>
    <scope>NUCLEOTIDE SEQUENCE</scope>
</reference>